<accession>A0ABQ2ETK4</accession>
<reference evidence="2" key="1">
    <citation type="journal article" date="2019" name="Int. J. Syst. Evol. Microbiol.">
        <title>The Global Catalogue of Microorganisms (GCM) 10K type strain sequencing project: providing services to taxonomists for standard genome sequencing and annotation.</title>
        <authorList>
            <consortium name="The Broad Institute Genomics Platform"/>
            <consortium name="The Broad Institute Genome Sequencing Center for Infectious Disease"/>
            <person name="Wu L."/>
            <person name="Ma J."/>
        </authorList>
    </citation>
    <scope>NUCLEOTIDE SEQUENCE [LARGE SCALE GENOMIC DNA]</scope>
    <source>
        <strain evidence="2">JCM 30331</strain>
    </source>
</reference>
<gene>
    <name evidence="1" type="ORF">GCM10008955_17090</name>
</gene>
<evidence type="ECO:0000313" key="2">
    <source>
        <dbReference type="Proteomes" id="UP000647587"/>
    </source>
</evidence>
<comment type="caution">
    <text evidence="1">The sequence shown here is derived from an EMBL/GenBank/DDBJ whole genome shotgun (WGS) entry which is preliminary data.</text>
</comment>
<organism evidence="1 2">
    <name type="scientific">Deinococcus malanensis</name>
    <dbReference type="NCBI Taxonomy" id="1706855"/>
    <lineage>
        <taxon>Bacteria</taxon>
        <taxon>Thermotogati</taxon>
        <taxon>Deinococcota</taxon>
        <taxon>Deinococci</taxon>
        <taxon>Deinococcales</taxon>
        <taxon>Deinococcaceae</taxon>
        <taxon>Deinococcus</taxon>
    </lineage>
</organism>
<evidence type="ECO:0000313" key="1">
    <source>
        <dbReference type="EMBL" id="GGK24077.1"/>
    </source>
</evidence>
<protein>
    <submittedName>
        <fullName evidence="1">Uncharacterized protein</fullName>
    </submittedName>
</protein>
<proteinExistence type="predicted"/>
<dbReference type="Proteomes" id="UP000647587">
    <property type="component" value="Unassembled WGS sequence"/>
</dbReference>
<keyword evidence="2" id="KW-1185">Reference proteome</keyword>
<name>A0ABQ2ETK4_9DEIO</name>
<sequence length="89" mass="9786">MSETVRRSLLRLLSEDGQQQASVVVLVDGSVRLRIQSGEVSHDLHAATLEDLTLLAAMEPILGAELYHLLTWELDLLALRGAHSWDPTG</sequence>
<dbReference type="EMBL" id="BMPP01000006">
    <property type="protein sequence ID" value="GGK24077.1"/>
    <property type="molecule type" value="Genomic_DNA"/>
</dbReference>
<dbReference type="RefSeq" id="WP_189006751.1">
    <property type="nucleotide sequence ID" value="NZ_BMPP01000006.1"/>
</dbReference>